<evidence type="ECO:0000313" key="8">
    <source>
        <dbReference type="Proteomes" id="UP001325680"/>
    </source>
</evidence>
<gene>
    <name evidence="7" type="primary">nagA</name>
    <name evidence="7" type="ORF">U0035_16305</name>
</gene>
<keyword evidence="4 5" id="KW-0119">Carbohydrate metabolism</keyword>
<evidence type="ECO:0000256" key="1">
    <source>
        <dbReference type="ARBA" id="ARBA00010716"/>
    </source>
</evidence>
<dbReference type="Proteomes" id="UP001325680">
    <property type="component" value="Chromosome"/>
</dbReference>
<dbReference type="InterPro" id="IPR003764">
    <property type="entry name" value="GlcNAc_6-P_deAcase"/>
</dbReference>
<sequence>MQQAIINATIFTGSEIVKDASILIENGKIIKIDASMPDGVQIIDAAGKNIAPAFIDIQPNGGYDLYFSKELSDASLQDMYQASIDHGTGYILPTLISSGFETILKGIETVKNFMQQQPGVLGMHLEGPFINVDKRGAHPATIIRKPTDEELKQIIAAGKEVIKIITIAPECFTDDQLQLLLDSGINIAIGHTAVTYEQAQYYFSKGIQLVTHLYNAMNQMGHRECGLVGAIFDNENVYAPVILDGGHCHYAAARVAYKQKGDKLILLSDAAFLGRRKQVFDWENLSIKMVDGYYRDGAGNLGGAAISMIDAVKNAMVHLHVTLQEAIEMATGRVAKAIKMDGRIGFIQPGYDARFVLFDNELSSVEFLAG</sequence>
<dbReference type="InterPro" id="IPR011059">
    <property type="entry name" value="Metal-dep_hydrolase_composite"/>
</dbReference>
<organism evidence="7 8">
    <name type="scientific">Niabella yanshanensis</name>
    <dbReference type="NCBI Taxonomy" id="577386"/>
    <lineage>
        <taxon>Bacteria</taxon>
        <taxon>Pseudomonadati</taxon>
        <taxon>Bacteroidota</taxon>
        <taxon>Chitinophagia</taxon>
        <taxon>Chitinophagales</taxon>
        <taxon>Chitinophagaceae</taxon>
        <taxon>Niabella</taxon>
    </lineage>
</organism>
<dbReference type="Pfam" id="PF01979">
    <property type="entry name" value="Amidohydro_1"/>
    <property type="match status" value="1"/>
</dbReference>
<reference evidence="7 8" key="1">
    <citation type="submission" date="2023-12" db="EMBL/GenBank/DDBJ databases">
        <title>Genome sequencing and assembly of bacterial species from a model synthetic community.</title>
        <authorList>
            <person name="Hogle S.L."/>
        </authorList>
    </citation>
    <scope>NUCLEOTIDE SEQUENCE [LARGE SCALE GENOMIC DNA]</scope>
    <source>
        <strain evidence="7 8">HAMBI_3031</strain>
    </source>
</reference>
<protein>
    <submittedName>
        <fullName evidence="7">N-acetylglucosamine-6-phosphate deacetylase</fullName>
        <ecNumber evidence="7">3.5.1.25</ecNumber>
    </submittedName>
</protein>
<keyword evidence="3 5" id="KW-0378">Hydrolase</keyword>
<name>A0ABZ0W6S1_9BACT</name>
<dbReference type="EC" id="3.5.1.25" evidence="7"/>
<keyword evidence="2" id="KW-0479">Metal-binding</keyword>
<evidence type="ECO:0000256" key="4">
    <source>
        <dbReference type="ARBA" id="ARBA00023277"/>
    </source>
</evidence>
<evidence type="ECO:0000256" key="3">
    <source>
        <dbReference type="ARBA" id="ARBA00022801"/>
    </source>
</evidence>
<dbReference type="InterPro" id="IPR032466">
    <property type="entry name" value="Metal_Hydrolase"/>
</dbReference>
<evidence type="ECO:0000313" key="7">
    <source>
        <dbReference type="EMBL" id="WQD37232.1"/>
    </source>
</evidence>
<evidence type="ECO:0000256" key="2">
    <source>
        <dbReference type="ARBA" id="ARBA00022723"/>
    </source>
</evidence>
<dbReference type="NCBIfam" id="TIGR00221">
    <property type="entry name" value="nagA"/>
    <property type="match status" value="1"/>
</dbReference>
<dbReference type="InterPro" id="IPR006680">
    <property type="entry name" value="Amidohydro-rel"/>
</dbReference>
<dbReference type="EMBL" id="CP139960">
    <property type="protein sequence ID" value="WQD37232.1"/>
    <property type="molecule type" value="Genomic_DNA"/>
</dbReference>
<keyword evidence="8" id="KW-1185">Reference proteome</keyword>
<proteinExistence type="inferred from homology"/>
<dbReference type="RefSeq" id="WP_114792263.1">
    <property type="nucleotide sequence ID" value="NZ_CP139960.1"/>
</dbReference>
<comment type="similarity">
    <text evidence="1 5">Belongs to the metallo-dependent hydrolases superfamily. NagA family.</text>
</comment>
<dbReference type="PIRSF" id="PIRSF038994">
    <property type="entry name" value="NagA"/>
    <property type="match status" value="1"/>
</dbReference>
<evidence type="ECO:0000256" key="5">
    <source>
        <dbReference type="PIRNR" id="PIRNR038994"/>
    </source>
</evidence>
<dbReference type="SUPFAM" id="SSF51338">
    <property type="entry name" value="Composite domain of metallo-dependent hydrolases"/>
    <property type="match status" value="1"/>
</dbReference>
<dbReference type="SUPFAM" id="SSF51556">
    <property type="entry name" value="Metallo-dependent hydrolases"/>
    <property type="match status" value="1"/>
</dbReference>
<dbReference type="Gene3D" id="2.30.40.10">
    <property type="entry name" value="Urease, subunit C, domain 1"/>
    <property type="match status" value="1"/>
</dbReference>
<dbReference type="PANTHER" id="PTHR11113:SF14">
    <property type="entry name" value="N-ACETYLGLUCOSAMINE-6-PHOSPHATE DEACETYLASE"/>
    <property type="match status" value="1"/>
</dbReference>
<dbReference type="GO" id="GO:0008448">
    <property type="term" value="F:N-acetylglucosamine-6-phosphate deacetylase activity"/>
    <property type="evidence" value="ECO:0007669"/>
    <property type="project" value="UniProtKB-EC"/>
</dbReference>
<evidence type="ECO:0000259" key="6">
    <source>
        <dbReference type="Pfam" id="PF01979"/>
    </source>
</evidence>
<dbReference type="PANTHER" id="PTHR11113">
    <property type="entry name" value="N-ACETYLGLUCOSAMINE-6-PHOSPHATE DEACETYLASE"/>
    <property type="match status" value="1"/>
</dbReference>
<feature type="domain" description="Amidohydrolase-related" evidence="6">
    <location>
        <begin position="50"/>
        <end position="360"/>
    </location>
</feature>
<accession>A0ABZ0W6S1</accession>
<dbReference type="Gene3D" id="3.20.20.140">
    <property type="entry name" value="Metal-dependent hydrolases"/>
    <property type="match status" value="1"/>
</dbReference>